<dbReference type="InParanoid" id="A0A316VAR6"/>
<dbReference type="STRING" id="1280837.A0A316VAR6"/>
<gene>
    <name evidence="1" type="ORF">FA14DRAFT_185649</name>
</gene>
<dbReference type="AlphaFoldDB" id="A0A316VAR6"/>
<dbReference type="RefSeq" id="XP_025352927.1">
    <property type="nucleotide sequence ID" value="XM_025501468.1"/>
</dbReference>
<keyword evidence="2" id="KW-1185">Reference proteome</keyword>
<reference evidence="1 2" key="1">
    <citation type="journal article" date="2018" name="Mol. Biol. Evol.">
        <title>Broad Genomic Sampling Reveals a Smut Pathogenic Ancestry of the Fungal Clade Ustilaginomycotina.</title>
        <authorList>
            <person name="Kijpornyongpan T."/>
            <person name="Mondo S.J."/>
            <person name="Barry K."/>
            <person name="Sandor L."/>
            <person name="Lee J."/>
            <person name="Lipzen A."/>
            <person name="Pangilinan J."/>
            <person name="LaButti K."/>
            <person name="Hainaut M."/>
            <person name="Henrissat B."/>
            <person name="Grigoriev I.V."/>
            <person name="Spatafora J.W."/>
            <person name="Aime M.C."/>
        </authorList>
    </citation>
    <scope>NUCLEOTIDE SEQUENCE [LARGE SCALE GENOMIC DNA]</scope>
    <source>
        <strain evidence="1 2">MCA 3882</strain>
    </source>
</reference>
<proteinExistence type="predicted"/>
<dbReference type="Proteomes" id="UP000245771">
    <property type="component" value="Unassembled WGS sequence"/>
</dbReference>
<evidence type="ECO:0000313" key="2">
    <source>
        <dbReference type="Proteomes" id="UP000245771"/>
    </source>
</evidence>
<protein>
    <submittedName>
        <fullName evidence="1">Uncharacterized protein</fullName>
    </submittedName>
</protein>
<name>A0A316VAR6_9BASI</name>
<dbReference type="OrthoDB" id="94039at2759"/>
<organism evidence="1 2">
    <name type="scientific">Meira miltonrushii</name>
    <dbReference type="NCBI Taxonomy" id="1280837"/>
    <lineage>
        <taxon>Eukaryota</taxon>
        <taxon>Fungi</taxon>
        <taxon>Dikarya</taxon>
        <taxon>Basidiomycota</taxon>
        <taxon>Ustilaginomycotina</taxon>
        <taxon>Exobasidiomycetes</taxon>
        <taxon>Exobasidiales</taxon>
        <taxon>Brachybasidiaceae</taxon>
        <taxon>Meira</taxon>
    </lineage>
</organism>
<dbReference type="EMBL" id="KZ819605">
    <property type="protein sequence ID" value="PWN32625.1"/>
    <property type="molecule type" value="Genomic_DNA"/>
</dbReference>
<sequence length="291" mass="32561">MTEAHIQSFKQGGTSTQEPKLHLLPLLTPSRDVLHSSSPPLHLLPKWKLPQERIAFQTSSKYGTTNWVESSHVFPSAYPRFEAGQTPKISSEEVATHLAKDLASRKQPQLWTLAHRIVPVRPCTEGGMSILPEGRGVTLVVTQIAKLDKKEWEHVIHKAVLELESKGKKHIEEIWLLVGGLLEEARSYEDSIRDVEQFTHFYVPAPTSKDEMRRYGPQWPACTLGKQRENIGKKGRMLIGLGHVCPAKLDLFDGMIAAYTGREKGGKTIADELVALGQGPEQKMIIPDTRL</sequence>
<evidence type="ECO:0000313" key="1">
    <source>
        <dbReference type="EMBL" id="PWN32625.1"/>
    </source>
</evidence>
<accession>A0A316VAR6</accession>
<dbReference type="GeneID" id="37023249"/>